<dbReference type="PIRSF" id="PIRSF018297">
    <property type="entry name" value="Doc"/>
    <property type="match status" value="1"/>
</dbReference>
<name>A8PQ97_9COXI</name>
<evidence type="ECO:0000313" key="3">
    <source>
        <dbReference type="Proteomes" id="UP000054075"/>
    </source>
</evidence>
<dbReference type="EMBL" id="AAQJ02000001">
    <property type="protein sequence ID" value="EDP46757.1"/>
    <property type="molecule type" value="Genomic_DNA"/>
</dbReference>
<protein>
    <submittedName>
        <fullName evidence="2">Death-on-curing family protein</fullName>
    </submittedName>
</protein>
<accession>A8PQ97</accession>
<dbReference type="OrthoDB" id="9802752at2"/>
<dbReference type="InterPro" id="IPR003812">
    <property type="entry name" value="Fido"/>
</dbReference>
<dbReference type="PANTHER" id="PTHR39426">
    <property type="entry name" value="HOMOLOGY TO DEATH-ON-CURING PROTEIN OF PHAGE P1"/>
    <property type="match status" value="1"/>
</dbReference>
<dbReference type="STRING" id="59196.RICGR_1457"/>
<evidence type="ECO:0000313" key="2">
    <source>
        <dbReference type="EMBL" id="EDP46757.1"/>
    </source>
</evidence>
<dbReference type="Gene3D" id="1.20.120.1870">
    <property type="entry name" value="Fic/DOC protein, Fido domain"/>
    <property type="match status" value="1"/>
</dbReference>
<evidence type="ECO:0000259" key="1">
    <source>
        <dbReference type="PROSITE" id="PS51459"/>
    </source>
</evidence>
<dbReference type="SUPFAM" id="SSF140931">
    <property type="entry name" value="Fic-like"/>
    <property type="match status" value="1"/>
</dbReference>
<dbReference type="InterPro" id="IPR053737">
    <property type="entry name" value="Type_II_TA_Toxin"/>
</dbReference>
<comment type="caution">
    <text evidence="2">The sequence shown here is derived from an EMBL/GenBank/DDBJ whole genome shotgun (WGS) entry which is preliminary data.</text>
</comment>
<dbReference type="NCBIfam" id="TIGR01550">
    <property type="entry name" value="DOC_P1"/>
    <property type="match status" value="1"/>
</dbReference>
<proteinExistence type="predicted"/>
<dbReference type="eggNOG" id="COG3654">
    <property type="taxonomic scope" value="Bacteria"/>
</dbReference>
<dbReference type="InterPro" id="IPR006440">
    <property type="entry name" value="Doc"/>
</dbReference>
<reference evidence="2" key="1">
    <citation type="submission" date="2006-04" db="EMBL/GenBank/DDBJ databases">
        <authorList>
            <person name="Seshadri R."/>
            <person name="Federici B.A."/>
        </authorList>
    </citation>
    <scope>NUCLEOTIDE SEQUENCE [LARGE SCALE GENOMIC DNA]</scope>
</reference>
<dbReference type="Pfam" id="PF02661">
    <property type="entry name" value="Fic"/>
    <property type="match status" value="1"/>
</dbReference>
<dbReference type="GO" id="GO:0016301">
    <property type="term" value="F:kinase activity"/>
    <property type="evidence" value="ECO:0007669"/>
    <property type="project" value="InterPro"/>
</dbReference>
<dbReference type="InterPro" id="IPR036597">
    <property type="entry name" value="Fido-like_dom_sf"/>
</dbReference>
<gene>
    <name evidence="2" type="ORF">RICGR_1457</name>
</gene>
<organism evidence="2 3">
    <name type="scientific">Rickettsiella grylli</name>
    <dbReference type="NCBI Taxonomy" id="59196"/>
    <lineage>
        <taxon>Bacteria</taxon>
        <taxon>Pseudomonadati</taxon>
        <taxon>Pseudomonadota</taxon>
        <taxon>Gammaproteobacteria</taxon>
        <taxon>Legionellales</taxon>
        <taxon>Coxiellaceae</taxon>
        <taxon>Rickettsiella</taxon>
    </lineage>
</organism>
<keyword evidence="3" id="KW-1185">Reference proteome</keyword>
<dbReference type="PROSITE" id="PS51459">
    <property type="entry name" value="FIDO"/>
    <property type="match status" value="1"/>
</dbReference>
<sequence>MDMRKIKMLTIEEVIKIHDDILNNSGGLAGLSLYKSLEAALNRAENYSFYEEVNDLFEIASIYCIAIAQGHLFNDGNKRTAFSVMYNFLEINGYELEAKSKIIVDVMLKVAEKKLTKKELSKWIKENVLTKIIRKQIIQ</sequence>
<feature type="domain" description="Fido" evidence="1">
    <location>
        <begin position="9"/>
        <end position="126"/>
    </location>
</feature>
<dbReference type="Proteomes" id="UP000054075">
    <property type="component" value="Unassembled WGS sequence"/>
</dbReference>
<dbReference type="AlphaFoldDB" id="A8PQ97"/>
<dbReference type="PANTHER" id="PTHR39426:SF1">
    <property type="entry name" value="HOMOLOGY TO DEATH-ON-CURING PROTEIN OF PHAGE P1"/>
    <property type="match status" value="1"/>
</dbReference>
<reference evidence="2" key="2">
    <citation type="submission" date="2007-10" db="EMBL/GenBank/DDBJ databases">
        <authorList>
            <person name="Myers G.S."/>
        </authorList>
    </citation>
    <scope>NUCLEOTIDE SEQUENCE [LARGE SCALE GENOMIC DNA]</scope>
</reference>